<gene>
    <name evidence="3" type="ORF">ACFFV7_26205</name>
</gene>
<sequence length="63" mass="6305">MSQWIIAIVSGMLVWAVGATAAQAAVAAGPGVVKAEGNTWPAPPAGPDGNTWPIPSPLGNTWP</sequence>
<comment type="caution">
    <text evidence="3">The sequence shown here is derived from an EMBL/GenBank/DDBJ whole genome shotgun (WGS) entry which is preliminary data.</text>
</comment>
<evidence type="ECO:0000256" key="2">
    <source>
        <dbReference type="SAM" id="SignalP"/>
    </source>
</evidence>
<evidence type="ECO:0000313" key="4">
    <source>
        <dbReference type="Proteomes" id="UP001589647"/>
    </source>
</evidence>
<feature type="chain" id="PRO_5045494381" evidence="2">
    <location>
        <begin position="25"/>
        <end position="63"/>
    </location>
</feature>
<keyword evidence="2" id="KW-0732">Signal</keyword>
<organism evidence="3 4">
    <name type="scientific">Nonomuraea spiralis</name>
    <dbReference type="NCBI Taxonomy" id="46182"/>
    <lineage>
        <taxon>Bacteria</taxon>
        <taxon>Bacillati</taxon>
        <taxon>Actinomycetota</taxon>
        <taxon>Actinomycetes</taxon>
        <taxon>Streptosporangiales</taxon>
        <taxon>Streptosporangiaceae</taxon>
        <taxon>Nonomuraea</taxon>
    </lineage>
</organism>
<accession>A0ABV5IJZ5</accession>
<name>A0ABV5IJZ5_9ACTN</name>
<dbReference type="EMBL" id="JBHMEI010000020">
    <property type="protein sequence ID" value="MFB9204712.1"/>
    <property type="molecule type" value="Genomic_DNA"/>
</dbReference>
<proteinExistence type="predicted"/>
<protein>
    <submittedName>
        <fullName evidence="3">Uncharacterized protein</fullName>
    </submittedName>
</protein>
<dbReference type="RefSeq" id="WP_189650267.1">
    <property type="nucleotide sequence ID" value="NZ_BMRC01000013.1"/>
</dbReference>
<feature type="region of interest" description="Disordered" evidence="1">
    <location>
        <begin position="38"/>
        <end position="63"/>
    </location>
</feature>
<feature type="signal peptide" evidence="2">
    <location>
        <begin position="1"/>
        <end position="24"/>
    </location>
</feature>
<keyword evidence="4" id="KW-1185">Reference proteome</keyword>
<evidence type="ECO:0000313" key="3">
    <source>
        <dbReference type="EMBL" id="MFB9204712.1"/>
    </source>
</evidence>
<evidence type="ECO:0000256" key="1">
    <source>
        <dbReference type="SAM" id="MobiDB-lite"/>
    </source>
</evidence>
<dbReference type="Proteomes" id="UP001589647">
    <property type="component" value="Unassembled WGS sequence"/>
</dbReference>
<reference evidence="3 4" key="1">
    <citation type="submission" date="2024-09" db="EMBL/GenBank/DDBJ databases">
        <authorList>
            <person name="Sun Q."/>
            <person name="Mori K."/>
        </authorList>
    </citation>
    <scope>NUCLEOTIDE SEQUENCE [LARGE SCALE GENOMIC DNA]</scope>
    <source>
        <strain evidence="3 4">CCM 3426</strain>
    </source>
</reference>